<dbReference type="EMBL" id="NRHC01000104">
    <property type="protein sequence ID" value="RIY31285.1"/>
    <property type="molecule type" value="Genomic_DNA"/>
</dbReference>
<evidence type="ECO:0000313" key="2">
    <source>
        <dbReference type="Proteomes" id="UP000265691"/>
    </source>
</evidence>
<reference evidence="1 2" key="1">
    <citation type="submission" date="2017-08" db="EMBL/GenBank/DDBJ databases">
        <title>Reclassification of Bisgaard taxon 37 and 44.</title>
        <authorList>
            <person name="Christensen H."/>
        </authorList>
    </citation>
    <scope>NUCLEOTIDE SEQUENCE [LARGE SCALE GENOMIC DNA]</scope>
    <source>
        <strain evidence="1 2">B96_3</strain>
    </source>
</reference>
<gene>
    <name evidence="1" type="ORF">CKF54_06970</name>
</gene>
<comment type="caution">
    <text evidence="1">The sequence shown here is derived from an EMBL/GenBank/DDBJ whole genome shotgun (WGS) entry which is preliminary data.</text>
</comment>
<evidence type="ECO:0000313" key="1">
    <source>
        <dbReference type="EMBL" id="RIY31285.1"/>
    </source>
</evidence>
<protein>
    <submittedName>
        <fullName evidence="1">Uncharacterized protein</fullName>
    </submittedName>
</protein>
<dbReference type="Proteomes" id="UP000265691">
    <property type="component" value="Unassembled WGS sequence"/>
</dbReference>
<proteinExistence type="predicted"/>
<accession>A0A3A1Y126</accession>
<organism evidence="1 2">
    <name type="scientific">Psittacicella hinzii</name>
    <dbReference type="NCBI Taxonomy" id="2028575"/>
    <lineage>
        <taxon>Bacteria</taxon>
        <taxon>Pseudomonadati</taxon>
        <taxon>Pseudomonadota</taxon>
        <taxon>Gammaproteobacteria</taxon>
        <taxon>Pasteurellales</taxon>
        <taxon>Psittacicellaceae</taxon>
        <taxon>Psittacicella</taxon>
    </lineage>
</organism>
<sequence length="77" mass="8894">MREATRKTAVKIAREIISQSIREKIIFSSENIVVLCYNIVRQIVQAYKFTIKNFDKLNNTTKSSADDFLFYLATASK</sequence>
<name>A0A3A1Y126_9GAMM</name>
<keyword evidence="2" id="KW-1185">Reference proteome</keyword>
<dbReference type="AlphaFoldDB" id="A0A3A1Y126"/>